<dbReference type="Pfam" id="PF14052">
    <property type="entry name" value="Caps_assemb_Wzi"/>
    <property type="match status" value="1"/>
</dbReference>
<gene>
    <name evidence="1" type="ORF">ACFQZS_11775</name>
</gene>
<protein>
    <submittedName>
        <fullName evidence="1">Capsule assembly Wzi family protein</fullName>
    </submittedName>
</protein>
<organism evidence="1 2">
    <name type="scientific">Mucilaginibacter calamicampi</name>
    <dbReference type="NCBI Taxonomy" id="1302352"/>
    <lineage>
        <taxon>Bacteria</taxon>
        <taxon>Pseudomonadati</taxon>
        <taxon>Bacteroidota</taxon>
        <taxon>Sphingobacteriia</taxon>
        <taxon>Sphingobacteriales</taxon>
        <taxon>Sphingobacteriaceae</taxon>
        <taxon>Mucilaginibacter</taxon>
    </lineage>
</organism>
<sequence>MKIAKHIYWTLVFLIAFQLACYSQSLPVGTPAIEDYYRRAQLTGQADTNVSFTIRPLFPGSITKGADPFYPDSTEAKFNLLNTERYFQNASGTIKGSLLPITSQYQFNTHHPYGWNDGAMIPAKGLQNVISAGIFAQYGPLTIQFKPEVVLAQNSDFESFNANHYDVIFARYYDIYNNIDLPVRFGVNNYVRLNWGQSSIRLNHKGISFGLSTENLWWGPGMRNSLLMSNTAPGFAHLTLNTLRPVKTPIGTFEAQLIAGRLENSGFAPLTPDHYFFGTNLNVPKPNDWRYLSGLIVTWQPKWIKGLFLGFDKSAIMYGKDINGIKDYLPVFTQFKKVNSPTAQINKKDQMGSMFMRWLWTEEHAEIYFQYGQYNFEGTLTQALLSPNDSRAYIFGLRKLLPFNKSRNESILIGIEAAQFQVNSLDLLAQGKQWYVGKWVRQGYTNMGEALGAGIGPGANLQTVNVSWVKGLKRLGIELERYVHNNDFYYYAYIDSGDPRRHWVDLSLAAHGEWNYKNLIFNARLQAIRSLNYQWYLRQNPGDDYWVNGKDVTNVQIQAGVTYRF</sequence>
<comment type="caution">
    <text evidence="1">The sequence shown here is derived from an EMBL/GenBank/DDBJ whole genome shotgun (WGS) entry which is preliminary data.</text>
</comment>
<dbReference type="InterPro" id="IPR038636">
    <property type="entry name" value="Wzi_sf"/>
</dbReference>
<name>A0ABW2YYA9_9SPHI</name>
<dbReference type="RefSeq" id="WP_377100428.1">
    <property type="nucleotide sequence ID" value="NZ_JBHTHU010000006.1"/>
</dbReference>
<dbReference type="Proteomes" id="UP001596958">
    <property type="component" value="Unassembled WGS sequence"/>
</dbReference>
<dbReference type="EMBL" id="JBHTHU010000006">
    <property type="protein sequence ID" value="MFD0750823.1"/>
    <property type="molecule type" value="Genomic_DNA"/>
</dbReference>
<proteinExistence type="predicted"/>
<dbReference type="InterPro" id="IPR026950">
    <property type="entry name" value="Caps_assemb_Wzi"/>
</dbReference>
<accession>A0ABW2YYA9</accession>
<keyword evidence="2" id="KW-1185">Reference proteome</keyword>
<evidence type="ECO:0000313" key="2">
    <source>
        <dbReference type="Proteomes" id="UP001596958"/>
    </source>
</evidence>
<reference evidence="2" key="1">
    <citation type="journal article" date="2019" name="Int. J. Syst. Evol. Microbiol.">
        <title>The Global Catalogue of Microorganisms (GCM) 10K type strain sequencing project: providing services to taxonomists for standard genome sequencing and annotation.</title>
        <authorList>
            <consortium name="The Broad Institute Genomics Platform"/>
            <consortium name="The Broad Institute Genome Sequencing Center for Infectious Disease"/>
            <person name="Wu L."/>
            <person name="Ma J."/>
        </authorList>
    </citation>
    <scope>NUCLEOTIDE SEQUENCE [LARGE SCALE GENOMIC DNA]</scope>
    <source>
        <strain evidence="2">CCUG 63418</strain>
    </source>
</reference>
<evidence type="ECO:0000313" key="1">
    <source>
        <dbReference type="EMBL" id="MFD0750823.1"/>
    </source>
</evidence>
<dbReference type="Gene3D" id="2.40.160.130">
    <property type="entry name" value="Capsule assembly protein Wzi"/>
    <property type="match status" value="1"/>
</dbReference>